<gene>
    <name evidence="2" type="ORF">SAMN05421809_1594</name>
</gene>
<evidence type="ECO:0000313" key="2">
    <source>
        <dbReference type="EMBL" id="SIR60410.1"/>
    </source>
</evidence>
<reference evidence="2 3" key="1">
    <citation type="submission" date="2017-01" db="EMBL/GenBank/DDBJ databases">
        <authorList>
            <person name="Mah S.A."/>
            <person name="Swanson W.J."/>
            <person name="Moy G.W."/>
            <person name="Vacquier V.D."/>
        </authorList>
    </citation>
    <scope>NUCLEOTIDE SEQUENCE [LARGE SCALE GENOMIC DNA]</scope>
    <source>
        <strain evidence="2 3">CGMCC 1.8909</strain>
    </source>
</reference>
<evidence type="ECO:0000313" key="3">
    <source>
        <dbReference type="Proteomes" id="UP000185687"/>
    </source>
</evidence>
<dbReference type="AlphaFoldDB" id="A0A1N7C9Z0"/>
<feature type="region of interest" description="Disordered" evidence="1">
    <location>
        <begin position="236"/>
        <end position="255"/>
    </location>
</feature>
<dbReference type="EMBL" id="FTNP01000002">
    <property type="protein sequence ID" value="SIR60410.1"/>
    <property type="molecule type" value="Genomic_DNA"/>
</dbReference>
<protein>
    <submittedName>
        <fullName evidence="2">Uncharacterized protein</fullName>
    </submittedName>
</protein>
<dbReference type="Proteomes" id="UP000185687">
    <property type="component" value="Unassembled WGS sequence"/>
</dbReference>
<proteinExistence type="predicted"/>
<organism evidence="2 3">
    <name type="scientific">Natronorubrum daqingense</name>
    <dbReference type="NCBI Taxonomy" id="588898"/>
    <lineage>
        <taxon>Archaea</taxon>
        <taxon>Methanobacteriati</taxon>
        <taxon>Methanobacteriota</taxon>
        <taxon>Stenosarchaea group</taxon>
        <taxon>Halobacteria</taxon>
        <taxon>Halobacteriales</taxon>
        <taxon>Natrialbaceae</taxon>
        <taxon>Natronorubrum</taxon>
    </lineage>
</organism>
<evidence type="ECO:0000256" key="1">
    <source>
        <dbReference type="SAM" id="MobiDB-lite"/>
    </source>
</evidence>
<accession>A0A1N7C9Z0</accession>
<name>A0A1N7C9Z0_9EURY</name>
<sequence>MIDPDIERAQKLAERAKHESVTAERLTENKIRLKRYRLRDDPLYRLLREDEQPHFLFHSNRHTPSFSGPAAPEGIERSRRSRVMHLVTDLRWIMVAGNRDGDQRQELILYDIKATNYETGDSFTSKLSKNVFALETDGAHYAVPLSNDYDESDLEELSLYLRDNYGASRGGVAVDSDEAGYTIAGNDAIKYDASDVRTRIDRLPDSALDEADELIAQTDDLEELIPRLDELIEENEKSNRSLNDRVSEASSVEELRRGIETPAERAQRHAKERAERGLEQARETFNQADPEEVGKWGVNVGRSAAPLAKVAPGSTPLWIAAYLMLGGVAGTHASGAKNSPLADVDPEALAAHATALADAGKGLENIDGEAAGALLGAFSYLGHQLTPDEYAKWIVAANPEAILAGAEAGASFAVSDDVSGTRRQGAVAGAGLGILGSYANIDDNSDALQAIVDADLYEEYLEELSDSRERTLEESTV</sequence>
<keyword evidence="3" id="KW-1185">Reference proteome</keyword>